<dbReference type="Proteomes" id="UP000383932">
    <property type="component" value="Unassembled WGS sequence"/>
</dbReference>
<dbReference type="InterPro" id="IPR025574">
    <property type="entry name" value="Nucleoporin_FG_rpt"/>
</dbReference>
<reference evidence="7 8" key="1">
    <citation type="journal article" date="2019" name="Fungal Biol. Biotechnol.">
        <title>Draft genome sequence of fastidious pathogen Ceratobasidium theobromae, which causes vascular-streak dieback in Theobroma cacao.</title>
        <authorList>
            <person name="Ali S.S."/>
            <person name="Asman A."/>
            <person name="Shao J."/>
            <person name="Firmansyah A.P."/>
            <person name="Susilo A.W."/>
            <person name="Rosmana A."/>
            <person name="McMahon P."/>
            <person name="Junaid M."/>
            <person name="Guest D."/>
            <person name="Kheng T.Y."/>
            <person name="Meinhardt L.W."/>
            <person name="Bailey B.A."/>
        </authorList>
    </citation>
    <scope>NUCLEOTIDE SEQUENCE [LARGE SCALE GENOMIC DNA]</scope>
    <source>
        <strain evidence="7 8">CT2</strain>
    </source>
</reference>
<dbReference type="PANTHER" id="PTHR13000:SF0">
    <property type="entry name" value="NUCLEOPORIN P54"/>
    <property type="match status" value="1"/>
</dbReference>
<feature type="domain" description="Nucleoporin Nup54 alpha-helical" evidence="6">
    <location>
        <begin position="290"/>
        <end position="427"/>
    </location>
</feature>
<dbReference type="AlphaFoldDB" id="A0A5N5QMP7"/>
<dbReference type="OrthoDB" id="6162375at2759"/>
<feature type="compositionally biased region" description="Low complexity" evidence="5">
    <location>
        <begin position="80"/>
        <end position="104"/>
    </location>
</feature>
<evidence type="ECO:0000313" key="8">
    <source>
        <dbReference type="Proteomes" id="UP000383932"/>
    </source>
</evidence>
<feature type="compositionally biased region" description="Low complexity" evidence="5">
    <location>
        <begin position="111"/>
        <end position="126"/>
    </location>
</feature>
<accession>A0A5N5QMP7</accession>
<proteinExistence type="predicted"/>
<evidence type="ECO:0000256" key="1">
    <source>
        <dbReference type="ARBA" id="ARBA00004567"/>
    </source>
</evidence>
<protein>
    <recommendedName>
        <fullName evidence="6">Nucleoporin Nup54 alpha-helical domain-containing protein</fullName>
    </recommendedName>
</protein>
<dbReference type="InterPro" id="IPR024864">
    <property type="entry name" value="Nup54/Nup57/Nup44"/>
</dbReference>
<keyword evidence="3" id="KW-0509">mRNA transport</keyword>
<dbReference type="GO" id="GO:0017056">
    <property type="term" value="F:structural constituent of nuclear pore"/>
    <property type="evidence" value="ECO:0007669"/>
    <property type="project" value="TreeGrafter"/>
</dbReference>
<keyword evidence="3" id="KW-0653">Protein transport</keyword>
<feature type="region of interest" description="Disordered" evidence="5">
    <location>
        <begin position="1"/>
        <end position="43"/>
    </location>
</feature>
<feature type="region of interest" description="Disordered" evidence="5">
    <location>
        <begin position="80"/>
        <end position="164"/>
    </location>
</feature>
<comment type="subcellular location">
    <subcellularLocation>
        <location evidence="1">Nucleus</location>
        <location evidence="1">Nuclear pore complex</location>
    </subcellularLocation>
</comment>
<feature type="compositionally biased region" description="Low complexity" evidence="5">
    <location>
        <begin position="9"/>
        <end position="43"/>
    </location>
</feature>
<dbReference type="GO" id="GO:0006607">
    <property type="term" value="P:NLS-bearing protein import into nucleus"/>
    <property type="evidence" value="ECO:0007669"/>
    <property type="project" value="TreeGrafter"/>
</dbReference>
<name>A0A5N5QMP7_9AGAM</name>
<keyword evidence="3" id="KW-0906">Nuclear pore complex</keyword>
<dbReference type="PANTHER" id="PTHR13000">
    <property type="entry name" value="NUCLEOPORIN P54"/>
    <property type="match status" value="1"/>
</dbReference>
<evidence type="ECO:0000259" key="6">
    <source>
        <dbReference type="Pfam" id="PF13874"/>
    </source>
</evidence>
<evidence type="ECO:0000256" key="3">
    <source>
        <dbReference type="ARBA" id="ARBA00023132"/>
    </source>
</evidence>
<keyword evidence="4" id="KW-0539">Nucleus</keyword>
<evidence type="ECO:0000256" key="4">
    <source>
        <dbReference type="ARBA" id="ARBA00023242"/>
    </source>
</evidence>
<dbReference type="GO" id="GO:0044613">
    <property type="term" value="C:nuclear pore central transport channel"/>
    <property type="evidence" value="ECO:0007669"/>
    <property type="project" value="TreeGrafter"/>
</dbReference>
<dbReference type="Pfam" id="PF13634">
    <property type="entry name" value="Nucleoporin_FG"/>
    <property type="match status" value="2"/>
</dbReference>
<keyword evidence="2" id="KW-0813">Transport</keyword>
<dbReference type="GO" id="GO:0036228">
    <property type="term" value="P:protein localization to nuclear inner membrane"/>
    <property type="evidence" value="ECO:0007669"/>
    <property type="project" value="TreeGrafter"/>
</dbReference>
<sequence>MSFSFGAQPAASTSTTTPAFGGSTFSFGNTNTTQPTTTGTATTGTGLFGQTATAQPATTTTTQPTGLFGAAVTNPSAGAATANTGTTAPTGGLFGNTTTTTTPATGGGLFGSTQPQTQTQAQTQPTGGLFGSTTTITPAIGGLFGTTPASTTAQPSTGLFGSTTTQPVGTGSLLFGAKPATATGTSLFGQPAAAAGPITTGFGQTTTQPNLLAQSTLTTSTLGPPAPQPQPTNNLQVSVFGTPGAAGLTLEQRIENIAQAWNPASPSCRFQYYFYNLVDQPQSYGRPATATNEALWKRAVSENPNPERLVPALALGFDDLKKRVTSQQQESKTHLAALSALRTRLTEITQKHAESHTTRLARAAQQHTELARRVRALARQLHMLIPSVRRSALGPEEDELRRRVGALEESAGMTRMAARMNELWAAMGSVQAMRERAKRDGNGSAVEWAVVDEEGLEKITQLLRDQTNGLTHVTKILQDDLRALKVIQEGVPTI</sequence>
<dbReference type="Gene3D" id="1.20.5.170">
    <property type="match status" value="1"/>
</dbReference>
<dbReference type="GO" id="GO:0006999">
    <property type="term" value="P:nuclear pore organization"/>
    <property type="evidence" value="ECO:0007669"/>
    <property type="project" value="TreeGrafter"/>
</dbReference>
<dbReference type="EMBL" id="SSOP01000049">
    <property type="protein sequence ID" value="KAB5592954.1"/>
    <property type="molecule type" value="Genomic_DNA"/>
</dbReference>
<evidence type="ECO:0000256" key="2">
    <source>
        <dbReference type="ARBA" id="ARBA00022448"/>
    </source>
</evidence>
<comment type="caution">
    <text evidence="7">The sequence shown here is derived from an EMBL/GenBank/DDBJ whole genome shotgun (WGS) entry which is preliminary data.</text>
</comment>
<dbReference type="Pfam" id="PF13874">
    <property type="entry name" value="Nup54"/>
    <property type="match status" value="1"/>
</dbReference>
<dbReference type="InterPro" id="IPR025712">
    <property type="entry name" value="Nup54_alpha-helical_dom"/>
</dbReference>
<keyword evidence="3" id="KW-0811">Translocation</keyword>
<evidence type="ECO:0000313" key="7">
    <source>
        <dbReference type="EMBL" id="KAB5592954.1"/>
    </source>
</evidence>
<gene>
    <name evidence="7" type="ORF">CTheo_3589</name>
</gene>
<organism evidence="7 8">
    <name type="scientific">Ceratobasidium theobromae</name>
    <dbReference type="NCBI Taxonomy" id="1582974"/>
    <lineage>
        <taxon>Eukaryota</taxon>
        <taxon>Fungi</taxon>
        <taxon>Dikarya</taxon>
        <taxon>Basidiomycota</taxon>
        <taxon>Agaricomycotina</taxon>
        <taxon>Agaricomycetes</taxon>
        <taxon>Cantharellales</taxon>
        <taxon>Ceratobasidiaceae</taxon>
        <taxon>Ceratobasidium</taxon>
    </lineage>
</organism>
<evidence type="ECO:0000256" key="5">
    <source>
        <dbReference type="SAM" id="MobiDB-lite"/>
    </source>
</evidence>
<feature type="compositionally biased region" description="Low complexity" evidence="5">
    <location>
        <begin position="145"/>
        <end position="158"/>
    </location>
</feature>
<keyword evidence="8" id="KW-1185">Reference proteome</keyword>